<name>A0A7W9CJX3_9CAUL</name>
<dbReference type="RefSeq" id="WP_183214000.1">
    <property type="nucleotide sequence ID" value="NZ_JACHOR010000004.1"/>
</dbReference>
<reference evidence="1 2" key="1">
    <citation type="submission" date="2020-08" db="EMBL/GenBank/DDBJ databases">
        <title>Genomic Encyclopedia of Type Strains, Phase IV (KMG-IV): sequencing the most valuable type-strain genomes for metagenomic binning, comparative biology and taxonomic classification.</title>
        <authorList>
            <person name="Goeker M."/>
        </authorList>
    </citation>
    <scope>NUCLEOTIDE SEQUENCE [LARGE SCALE GENOMIC DNA]</scope>
    <source>
        <strain evidence="1 2">DSM 4737</strain>
    </source>
</reference>
<accession>A0A7W9CJX3</accession>
<dbReference type="Proteomes" id="UP000545037">
    <property type="component" value="Unassembled WGS sequence"/>
</dbReference>
<proteinExistence type="predicted"/>
<dbReference type="AlphaFoldDB" id="A0A7W9CJX3"/>
<keyword evidence="2" id="KW-1185">Reference proteome</keyword>
<gene>
    <name evidence="1" type="ORF">GGR13_002657</name>
</gene>
<sequence length="145" mass="16731">MTDDEFHDAFDHLRSRFSHQTKRDFLDELEALIENRSALRAIVSKRGRRERYMAVSFDRRLNDAHFSYQYFDILLRSLGYLSAGVYGIHKPVSQLRVLRWSASAADLAAVLKAAGVAFSALDYQSMMVVETPWLPAGHRLRRGHF</sequence>
<dbReference type="EMBL" id="JACHOR010000004">
    <property type="protein sequence ID" value="MBB5747050.1"/>
    <property type="molecule type" value="Genomic_DNA"/>
</dbReference>
<evidence type="ECO:0000313" key="2">
    <source>
        <dbReference type="Proteomes" id="UP000545037"/>
    </source>
</evidence>
<comment type="caution">
    <text evidence="1">The sequence shown here is derived from an EMBL/GenBank/DDBJ whole genome shotgun (WGS) entry which is preliminary data.</text>
</comment>
<protein>
    <submittedName>
        <fullName evidence="1">Uncharacterized protein</fullName>
    </submittedName>
</protein>
<evidence type="ECO:0000313" key="1">
    <source>
        <dbReference type="EMBL" id="MBB5747050.1"/>
    </source>
</evidence>
<organism evidence="1 2">
    <name type="scientific">Brevundimonas variabilis</name>
    <dbReference type="NCBI Taxonomy" id="74312"/>
    <lineage>
        <taxon>Bacteria</taxon>
        <taxon>Pseudomonadati</taxon>
        <taxon>Pseudomonadota</taxon>
        <taxon>Alphaproteobacteria</taxon>
        <taxon>Caulobacterales</taxon>
        <taxon>Caulobacteraceae</taxon>
        <taxon>Brevundimonas</taxon>
    </lineage>
</organism>